<reference evidence="3 4" key="1">
    <citation type="submission" date="2024-07" db="EMBL/GenBank/DDBJ databases">
        <title>Section-level genome sequencing and comparative genomics of Aspergillus sections Usti and Cavernicolus.</title>
        <authorList>
            <consortium name="Lawrence Berkeley National Laboratory"/>
            <person name="Nybo J.L."/>
            <person name="Vesth T.C."/>
            <person name="Theobald S."/>
            <person name="Frisvad J.C."/>
            <person name="Larsen T.O."/>
            <person name="Kjaerboelling I."/>
            <person name="Rothschild-Mancinelli K."/>
            <person name="Lyhne E.K."/>
            <person name="Kogle M.E."/>
            <person name="Barry K."/>
            <person name="Clum A."/>
            <person name="Na H."/>
            <person name="Ledsgaard L."/>
            <person name="Lin J."/>
            <person name="Lipzen A."/>
            <person name="Kuo A."/>
            <person name="Riley R."/>
            <person name="Mondo S."/>
            <person name="Labutti K."/>
            <person name="Haridas S."/>
            <person name="Pangalinan J."/>
            <person name="Salamov A.A."/>
            <person name="Simmons B.A."/>
            <person name="Magnuson J.K."/>
            <person name="Chen J."/>
            <person name="Drula E."/>
            <person name="Henrissat B."/>
            <person name="Wiebenga A."/>
            <person name="Lubbers R.J."/>
            <person name="Gomes A.C."/>
            <person name="Makela M.R."/>
            <person name="Stajich J."/>
            <person name="Grigoriev I.V."/>
            <person name="Mortensen U.H."/>
            <person name="De Vries R.P."/>
            <person name="Baker S.E."/>
            <person name="Andersen M.R."/>
        </authorList>
    </citation>
    <scope>NUCLEOTIDE SEQUENCE [LARGE SCALE GENOMIC DNA]</scope>
    <source>
        <strain evidence="3 4">CBS 123904</strain>
    </source>
</reference>
<comment type="caution">
    <text evidence="3">The sequence shown here is derived from an EMBL/GenBank/DDBJ whole genome shotgun (WGS) entry which is preliminary data.</text>
</comment>
<dbReference type="Pfam" id="PF06985">
    <property type="entry name" value="HET"/>
    <property type="match status" value="1"/>
</dbReference>
<dbReference type="Proteomes" id="UP001610446">
    <property type="component" value="Unassembled WGS sequence"/>
</dbReference>
<feature type="region of interest" description="Disordered" evidence="1">
    <location>
        <begin position="1"/>
        <end position="99"/>
    </location>
</feature>
<accession>A0ABR4JJT0</accession>
<evidence type="ECO:0000313" key="4">
    <source>
        <dbReference type="Proteomes" id="UP001610446"/>
    </source>
</evidence>
<sequence length="899" mass="100285">MASDRNDQGPLTSARKGQRLAAESGSDAEDVEPMMVDQQLQVLVDAADFSHDDEADEEDDDEEDEDEEDEDEEDEDEEEDEEMEEGEEEAESNSSRSSVMSYREALLNLPARSAPLSRVVVSFLRPPALKQMPWHTLGSLLFLLRFGSAASPYQDPAVVGALDHTQKSVLTLLEEWWMGRDNDAALPKIKRYRFLSALRSAADIEMFNSQLGALKALVFDEDRPFLDAAAIVQELAFSGNPHSRERYLESCDRWENDMRESQKSTYYRNLENLFFAEFHPSAPYAFGSNFSTIREAASGRAALERIGDHAMMHVRSYTEGGSSRPEPPSSILPENPKLKDFSQPIRGTLKPCPWLLDGDADGLPFYLWDIRLGRTIETADISESEIRYAIVSHTWGRLRDGDATENVPGVPWAVPKIITYDVKQIPQIIRDAGFSEPYIWLDLFCIPQGGSDKRQLEICKAELPRQLAIFRNASTAVIWLNDVASLANTAGAVAWLGLKLLTSYAAESLVRYENLDEIEEGLDVAARSASSPCELDLTRDTTALKGEVQKTGLPAWFSSLWTLQEITIRPDMILLDREWRPLAVGNRLLITFDSLLMLVSQASQIDMQDVPQGAVTLISVYQKHLETHLLGSENQLQPLISAAHRVSTCPRAPAIMSAVGATNWFRGQTLQQFESPEEADQLVLGSYPPDFVEEVCDLSGAAFFSCMTNVATMVTHEHNGAEPAPKYPLRGTMLPFMPIPADVHDGFIEPGGHDFRKDDHPSVRSWEIQLDGSVMLPFVALIASNLIELERACTLKCYIRSNDPEDTTKPYGVACEMVLQDWIQKFNGEAHAICTKGSSEQMAGIILHRVKGIDSFVKAGAFGYGWPYTLKEEEDADGDEETGIDPGFITIREVDWRVL</sequence>
<keyword evidence="4" id="KW-1185">Reference proteome</keyword>
<proteinExistence type="predicted"/>
<name>A0ABR4JJT0_9EURO</name>
<feature type="compositionally biased region" description="Acidic residues" evidence="1">
    <location>
        <begin position="51"/>
        <end position="91"/>
    </location>
</feature>
<dbReference type="EMBL" id="JBFXLU010000122">
    <property type="protein sequence ID" value="KAL2840309.1"/>
    <property type="molecule type" value="Genomic_DNA"/>
</dbReference>
<feature type="domain" description="Heterokaryon incompatibility" evidence="2">
    <location>
        <begin position="388"/>
        <end position="565"/>
    </location>
</feature>
<evidence type="ECO:0000259" key="2">
    <source>
        <dbReference type="Pfam" id="PF06985"/>
    </source>
</evidence>
<dbReference type="InterPro" id="IPR010730">
    <property type="entry name" value="HET"/>
</dbReference>
<gene>
    <name evidence="3" type="ORF">BJY01DRAFT_218612</name>
</gene>
<protein>
    <recommendedName>
        <fullName evidence="2">Heterokaryon incompatibility domain-containing protein</fullName>
    </recommendedName>
</protein>
<feature type="region of interest" description="Disordered" evidence="1">
    <location>
        <begin position="317"/>
        <end position="337"/>
    </location>
</feature>
<organism evidence="3 4">
    <name type="scientific">Aspergillus pseudoustus</name>
    <dbReference type="NCBI Taxonomy" id="1810923"/>
    <lineage>
        <taxon>Eukaryota</taxon>
        <taxon>Fungi</taxon>
        <taxon>Dikarya</taxon>
        <taxon>Ascomycota</taxon>
        <taxon>Pezizomycotina</taxon>
        <taxon>Eurotiomycetes</taxon>
        <taxon>Eurotiomycetidae</taxon>
        <taxon>Eurotiales</taxon>
        <taxon>Aspergillaceae</taxon>
        <taxon>Aspergillus</taxon>
        <taxon>Aspergillus subgen. Nidulantes</taxon>
    </lineage>
</organism>
<evidence type="ECO:0000256" key="1">
    <source>
        <dbReference type="SAM" id="MobiDB-lite"/>
    </source>
</evidence>
<evidence type="ECO:0000313" key="3">
    <source>
        <dbReference type="EMBL" id="KAL2840309.1"/>
    </source>
</evidence>